<dbReference type="EMBL" id="ADFV01100472">
    <property type="status" value="NOT_ANNOTATED_CDS"/>
    <property type="molecule type" value="Genomic_DNA"/>
</dbReference>
<protein>
    <submittedName>
        <fullName evidence="1">Zinc finger protein 586</fullName>
    </submittedName>
</protein>
<dbReference type="EMBL" id="ADFV01100471">
    <property type="status" value="NOT_ANNOTATED_CDS"/>
    <property type="molecule type" value="Genomic_DNA"/>
</dbReference>
<accession>A0A2I3HYC8</accession>
<keyword evidence="2" id="KW-1185">Reference proteome</keyword>
<dbReference type="Proteomes" id="UP000001073">
    <property type="component" value="Chromosome 10"/>
</dbReference>
<evidence type="ECO:0000313" key="1">
    <source>
        <dbReference type="Ensembl" id="ENSNLEP00000048608.1"/>
    </source>
</evidence>
<dbReference type="EMBL" id="ADFV01100473">
    <property type="status" value="NOT_ANNOTATED_CDS"/>
    <property type="molecule type" value="Genomic_DNA"/>
</dbReference>
<sequence length="23" mass="2463">MVAAAALRAHAQMRLWVAPSSQP</sequence>
<gene>
    <name evidence="1" type="primary">ZNF586</name>
    <name evidence="1" type="synonym">LOC100594417</name>
</gene>
<dbReference type="EMBL" id="ADFV01100477">
    <property type="status" value="NOT_ANNOTATED_CDS"/>
    <property type="molecule type" value="Genomic_DNA"/>
</dbReference>
<name>A0A2I3HYC8_NOMLE</name>
<reference evidence="1" key="2">
    <citation type="submission" date="2025-08" db="UniProtKB">
        <authorList>
            <consortium name="Ensembl"/>
        </authorList>
    </citation>
    <scope>IDENTIFICATION</scope>
</reference>
<evidence type="ECO:0000313" key="2">
    <source>
        <dbReference type="Proteomes" id="UP000001073"/>
    </source>
</evidence>
<reference evidence="1 2" key="1">
    <citation type="submission" date="2012-10" db="EMBL/GenBank/DDBJ databases">
        <authorList>
            <consortium name="Gibbon Genome Sequencing Consortium"/>
        </authorList>
    </citation>
    <scope>NUCLEOTIDE SEQUENCE [LARGE SCALE GENOMIC DNA]</scope>
</reference>
<dbReference type="EMBL" id="ADFV01100478">
    <property type="status" value="NOT_ANNOTATED_CDS"/>
    <property type="molecule type" value="Genomic_DNA"/>
</dbReference>
<proteinExistence type="predicted"/>
<dbReference type="Ensembl" id="ENSNLET00000039589.1">
    <property type="protein sequence ID" value="ENSNLEP00000048608.1"/>
    <property type="gene ID" value="ENSNLEG00000011007.2"/>
</dbReference>
<dbReference type="EMBL" id="ADFV01100469">
    <property type="status" value="NOT_ANNOTATED_CDS"/>
    <property type="molecule type" value="Genomic_DNA"/>
</dbReference>
<dbReference type="EMBL" id="ADFV01100474">
    <property type="status" value="NOT_ANNOTATED_CDS"/>
    <property type="molecule type" value="Genomic_DNA"/>
</dbReference>
<organism evidence="1 2">
    <name type="scientific">Nomascus leucogenys</name>
    <name type="common">Northern white-cheeked gibbon</name>
    <name type="synonym">Hylobates leucogenys</name>
    <dbReference type="NCBI Taxonomy" id="61853"/>
    <lineage>
        <taxon>Eukaryota</taxon>
        <taxon>Metazoa</taxon>
        <taxon>Chordata</taxon>
        <taxon>Craniata</taxon>
        <taxon>Vertebrata</taxon>
        <taxon>Euteleostomi</taxon>
        <taxon>Mammalia</taxon>
        <taxon>Eutheria</taxon>
        <taxon>Euarchontoglires</taxon>
        <taxon>Primates</taxon>
        <taxon>Haplorrhini</taxon>
        <taxon>Catarrhini</taxon>
        <taxon>Hylobatidae</taxon>
        <taxon>Nomascus</taxon>
    </lineage>
</organism>
<reference evidence="1" key="3">
    <citation type="submission" date="2025-09" db="UniProtKB">
        <authorList>
            <consortium name="Ensembl"/>
        </authorList>
    </citation>
    <scope>IDENTIFICATION</scope>
</reference>
<dbReference type="EMBL" id="ADFV01100475">
    <property type="status" value="NOT_ANNOTATED_CDS"/>
    <property type="molecule type" value="Genomic_DNA"/>
</dbReference>
<dbReference type="EMBL" id="ADFV01100470">
    <property type="status" value="NOT_ANNOTATED_CDS"/>
    <property type="molecule type" value="Genomic_DNA"/>
</dbReference>
<dbReference type="AlphaFoldDB" id="A0A2I3HYC8"/>
<dbReference type="EMBL" id="ADFV01100476">
    <property type="status" value="NOT_ANNOTATED_CDS"/>
    <property type="molecule type" value="Genomic_DNA"/>
</dbReference>
<dbReference type="GeneTree" id="ENSGT00940000164743"/>